<evidence type="ECO:0000313" key="5">
    <source>
        <dbReference type="Proteomes" id="UP000706926"/>
    </source>
</evidence>
<dbReference type="EMBL" id="JAGGKI010000007">
    <property type="protein sequence ID" value="MBP1893881.1"/>
    <property type="molecule type" value="Genomic_DNA"/>
</dbReference>
<proteinExistence type="predicted"/>
<feature type="transmembrane region" description="Helical" evidence="2">
    <location>
        <begin position="436"/>
        <end position="454"/>
    </location>
</feature>
<feature type="transmembrane region" description="Helical" evidence="2">
    <location>
        <begin position="460"/>
        <end position="479"/>
    </location>
</feature>
<feature type="transmembrane region" description="Helical" evidence="2">
    <location>
        <begin position="509"/>
        <end position="529"/>
    </location>
</feature>
<name>A0ABS4FC93_9BACL</name>
<keyword evidence="2" id="KW-0812">Transmembrane</keyword>
<dbReference type="Proteomes" id="UP000706926">
    <property type="component" value="Unassembled WGS sequence"/>
</dbReference>
<keyword evidence="2" id="KW-0472">Membrane</keyword>
<evidence type="ECO:0000256" key="1">
    <source>
        <dbReference type="SAM" id="MobiDB-lite"/>
    </source>
</evidence>
<evidence type="ECO:0000256" key="2">
    <source>
        <dbReference type="SAM" id="Phobius"/>
    </source>
</evidence>
<feature type="domain" description="DUF2207" evidence="3">
    <location>
        <begin position="32"/>
        <end position="208"/>
    </location>
</feature>
<organism evidence="4 5">
    <name type="scientific">Paenibacillus lactis</name>
    <dbReference type="NCBI Taxonomy" id="228574"/>
    <lineage>
        <taxon>Bacteria</taxon>
        <taxon>Bacillati</taxon>
        <taxon>Bacillota</taxon>
        <taxon>Bacilli</taxon>
        <taxon>Bacillales</taxon>
        <taxon>Paenibacillaceae</taxon>
        <taxon>Paenibacillus</taxon>
    </lineage>
</organism>
<evidence type="ECO:0000259" key="3">
    <source>
        <dbReference type="Pfam" id="PF09972"/>
    </source>
</evidence>
<feature type="compositionally biased region" description="Gly residues" evidence="1">
    <location>
        <begin position="627"/>
        <end position="640"/>
    </location>
</feature>
<dbReference type="GeneID" id="95404946"/>
<reference evidence="4 5" key="1">
    <citation type="submission" date="2021-03" db="EMBL/GenBank/DDBJ databases">
        <title>Genomic Encyclopedia of Type Strains, Phase IV (KMG-IV): sequencing the most valuable type-strain genomes for metagenomic binning, comparative biology and taxonomic classification.</title>
        <authorList>
            <person name="Goeker M."/>
        </authorList>
    </citation>
    <scope>NUCLEOTIDE SEQUENCE [LARGE SCALE GENOMIC DNA]</scope>
    <source>
        <strain evidence="4 5">DSM 15596</strain>
    </source>
</reference>
<keyword evidence="2" id="KW-1133">Transmembrane helix</keyword>
<feature type="region of interest" description="Disordered" evidence="1">
    <location>
        <begin position="619"/>
        <end position="655"/>
    </location>
</feature>
<gene>
    <name evidence="4" type="ORF">J2Z18_002984</name>
</gene>
<dbReference type="RefSeq" id="WP_210094876.1">
    <property type="nucleotide sequence ID" value="NZ_CP139098.1"/>
</dbReference>
<sequence length="655" mass="74533">MSKGSKSVMLLTTVVLLVVLLVGCGGTNKLTVDQVNIVADLLPDGDLYVEELFTYTVSGEYDSISRFMDNFGDANIEFFEAYVPPVDRELGNFGYQSLERYPVTLRWKRGSYFIDVQAKDETRQVYYRYRLDKEAVKYDDRGELDWSLLKDNDKEHQNVSVTLRIRQPVQEPVIVYAYDRSGGAVTETSERVSRYENKLLPKGDHVRMKVFVPAEALPELETTSSSSLLSERLEQESALQRRFVERDRLLEAGVYVSRWMTYAAIAGVVFYALSIRRLAAWWDGRRITMEEIEHMDPSSLVYLFRKGKLRRENVLASVFALRRKGMLDISMEHLGTRFQQDDSAPKEGPQFRFAGNRSGLTKSERYLLSWLFRGTEFLKLDSISGPTKSERHQKSSMHIYKNRLKGLETGFNRWREIVEQENRQTIKYGVYRPRKIIFAVLALVHVTLLTYLYIADVISWGWIGVMILILGGGAVLASIRWRQKKYIIAFLIVCFFMGAQIMYDPVVDTYLDFVLLSILLVGLMPGVVLDRRSEACRSTVKRYRRMLARGGRSEDREPIHLERMMEAALLLGVGRRFLTRIRKKQPDYVRPHASPLFDPASHVALDFAFQRSWKGLAGNSSSWSCSGGDGGDGDSGGGFFGDSSDSGSDGGDGGD</sequence>
<dbReference type="Pfam" id="PF09972">
    <property type="entry name" value="DUF2207"/>
    <property type="match status" value="1"/>
</dbReference>
<comment type="caution">
    <text evidence="4">The sequence shown here is derived from an EMBL/GenBank/DDBJ whole genome shotgun (WGS) entry which is preliminary data.</text>
</comment>
<dbReference type="PROSITE" id="PS51257">
    <property type="entry name" value="PROKAR_LIPOPROTEIN"/>
    <property type="match status" value="1"/>
</dbReference>
<feature type="transmembrane region" description="Helical" evidence="2">
    <location>
        <begin position="259"/>
        <end position="279"/>
    </location>
</feature>
<dbReference type="InterPro" id="IPR018702">
    <property type="entry name" value="DUF2207"/>
</dbReference>
<protein>
    <submittedName>
        <fullName evidence="4">Membrane protein YgcG</fullName>
    </submittedName>
</protein>
<feature type="transmembrane region" description="Helical" evidence="2">
    <location>
        <begin position="486"/>
        <end position="503"/>
    </location>
</feature>
<keyword evidence="5" id="KW-1185">Reference proteome</keyword>
<evidence type="ECO:0000313" key="4">
    <source>
        <dbReference type="EMBL" id="MBP1893881.1"/>
    </source>
</evidence>
<accession>A0ABS4FC93</accession>